<dbReference type="GO" id="GO:0000270">
    <property type="term" value="P:peptidoglycan metabolic process"/>
    <property type="evidence" value="ECO:0007669"/>
    <property type="project" value="TreeGrafter"/>
</dbReference>
<evidence type="ECO:0000256" key="1">
    <source>
        <dbReference type="SAM" id="Phobius"/>
    </source>
</evidence>
<dbReference type="GO" id="GO:0005886">
    <property type="term" value="C:plasma membrane"/>
    <property type="evidence" value="ECO:0007669"/>
    <property type="project" value="TreeGrafter"/>
</dbReference>
<comment type="caution">
    <text evidence="3">The sequence shown here is derived from an EMBL/GenBank/DDBJ whole genome shotgun (WGS) entry which is preliminary data.</text>
</comment>
<dbReference type="Pfam" id="PF02698">
    <property type="entry name" value="DUF218"/>
    <property type="match status" value="1"/>
</dbReference>
<dbReference type="CDD" id="cd06259">
    <property type="entry name" value="YdcF-like"/>
    <property type="match status" value="1"/>
</dbReference>
<proteinExistence type="predicted"/>
<dbReference type="RefSeq" id="WP_052244385.1">
    <property type="nucleotide sequence ID" value="NZ_JSUQ01000006.1"/>
</dbReference>
<keyword evidence="1" id="KW-0472">Membrane</keyword>
<dbReference type="Proteomes" id="UP000030960">
    <property type="component" value="Unassembled WGS sequence"/>
</dbReference>
<organism evidence="3 4">
    <name type="scientific">Mameliella alba</name>
    <dbReference type="NCBI Taxonomy" id="561184"/>
    <lineage>
        <taxon>Bacteria</taxon>
        <taxon>Pseudomonadati</taxon>
        <taxon>Pseudomonadota</taxon>
        <taxon>Alphaproteobacteria</taxon>
        <taxon>Rhodobacterales</taxon>
        <taxon>Roseobacteraceae</taxon>
        <taxon>Mameliella</taxon>
    </lineage>
</organism>
<keyword evidence="4" id="KW-1185">Reference proteome</keyword>
<dbReference type="InterPro" id="IPR051599">
    <property type="entry name" value="Cell_Envelope_Assoc"/>
</dbReference>
<dbReference type="AlphaFoldDB" id="A0A0B3S085"/>
<dbReference type="PANTHER" id="PTHR30336:SF4">
    <property type="entry name" value="ENVELOPE BIOGENESIS FACTOR ELYC"/>
    <property type="match status" value="1"/>
</dbReference>
<sequence>MTRLLRWLVRAAVIYTLACVALTLGSLLLTPACSSVDRSYDIAVVLGGGDEQRKAVQDAKTGRVHSAVRLYQRELVKHLHLTGGGPDGRSSNATLLARLAREKGLPDTALSLESRSLSTLQNALFSRPSLPPDADLIVVTEAFHAWRAKASFFWAGRPAAICASPEPGRRLPHRALFLAREVAAWGVNILRAGAWSLGRAMGLENQLPEVLLI</sequence>
<accession>A0A0B3S085</accession>
<dbReference type="GO" id="GO:0043164">
    <property type="term" value="P:Gram-negative-bacterium-type cell wall biogenesis"/>
    <property type="evidence" value="ECO:0007669"/>
    <property type="project" value="TreeGrafter"/>
</dbReference>
<dbReference type="STRING" id="561184.SAMN05216376_101108"/>
<dbReference type="InterPro" id="IPR014729">
    <property type="entry name" value="Rossmann-like_a/b/a_fold"/>
</dbReference>
<keyword evidence="1" id="KW-1133">Transmembrane helix</keyword>
<dbReference type="PANTHER" id="PTHR30336">
    <property type="entry name" value="INNER MEMBRANE PROTEIN, PROBABLE PERMEASE"/>
    <property type="match status" value="1"/>
</dbReference>
<dbReference type="EMBL" id="JSUQ01000006">
    <property type="protein sequence ID" value="KHQ53757.1"/>
    <property type="molecule type" value="Genomic_DNA"/>
</dbReference>
<evidence type="ECO:0000313" key="4">
    <source>
        <dbReference type="Proteomes" id="UP000030960"/>
    </source>
</evidence>
<dbReference type="OrthoDB" id="9809813at2"/>
<reference evidence="3 4" key="1">
    <citation type="submission" date="2014-10" db="EMBL/GenBank/DDBJ databases">
        <title>Genome sequence of Ponticoccus sp. strain UMTAT08 isolated from clonal culture of toxic dinoflagellate Alexandrium tamiyavanichii.</title>
        <authorList>
            <person name="Gan H.Y."/>
            <person name="Muhd D.-D."/>
            <person name="Mohd Noor M.E."/>
            <person name="Yeong Y.S."/>
            <person name="Usup G."/>
        </authorList>
    </citation>
    <scope>NUCLEOTIDE SEQUENCE [LARGE SCALE GENOMIC DNA]</scope>
    <source>
        <strain evidence="3 4">UMTAT08</strain>
    </source>
</reference>
<dbReference type="Gene3D" id="3.40.50.620">
    <property type="entry name" value="HUPs"/>
    <property type="match status" value="1"/>
</dbReference>
<evidence type="ECO:0000313" key="3">
    <source>
        <dbReference type="EMBL" id="KHQ53757.1"/>
    </source>
</evidence>
<name>A0A0B3S085_9RHOB</name>
<feature type="transmembrane region" description="Helical" evidence="1">
    <location>
        <begin position="7"/>
        <end position="29"/>
    </location>
</feature>
<protein>
    <submittedName>
        <fullName evidence="3">Periplasmic protein</fullName>
    </submittedName>
</protein>
<keyword evidence="1" id="KW-0812">Transmembrane</keyword>
<evidence type="ECO:0000259" key="2">
    <source>
        <dbReference type="Pfam" id="PF02698"/>
    </source>
</evidence>
<dbReference type="InterPro" id="IPR003848">
    <property type="entry name" value="DUF218"/>
</dbReference>
<gene>
    <name evidence="3" type="ORF">OA50_01746</name>
</gene>
<feature type="domain" description="DUF218" evidence="2">
    <location>
        <begin position="41"/>
        <end position="161"/>
    </location>
</feature>